<evidence type="ECO:0000256" key="1">
    <source>
        <dbReference type="SAM" id="SignalP"/>
    </source>
</evidence>
<gene>
    <name evidence="2" type="ORF">A9Q84_19030</name>
</gene>
<protein>
    <recommendedName>
        <fullName evidence="4">Lipoprotein</fullName>
    </recommendedName>
</protein>
<organism evidence="2 3">
    <name type="scientific">Halobacteriovorax marinus</name>
    <dbReference type="NCBI Taxonomy" id="97084"/>
    <lineage>
        <taxon>Bacteria</taxon>
        <taxon>Pseudomonadati</taxon>
        <taxon>Bdellovibrionota</taxon>
        <taxon>Bacteriovoracia</taxon>
        <taxon>Bacteriovoracales</taxon>
        <taxon>Halobacteriovoraceae</taxon>
        <taxon>Halobacteriovorax</taxon>
    </lineage>
</organism>
<comment type="caution">
    <text evidence="2">The sequence shown here is derived from an EMBL/GenBank/DDBJ whole genome shotgun (WGS) entry which is preliminary data.</text>
</comment>
<sequence>MNKLNLLVFILLGNLLFSCATTRSGIDLIDNSEVKPTVYEIGRSCLDEEVQESEVPLDGTIYFRVMTWNSGTITLDKFEYKTNREPSNFFIDCIEKELESIRVKRIVKTKEIIINIKVGTALR</sequence>
<name>A0A1Y5F2V5_9BACT</name>
<dbReference type="EMBL" id="MAAO01000015">
    <property type="protein sequence ID" value="OUR93563.1"/>
    <property type="molecule type" value="Genomic_DNA"/>
</dbReference>
<evidence type="ECO:0000313" key="2">
    <source>
        <dbReference type="EMBL" id="OUR93563.1"/>
    </source>
</evidence>
<dbReference type="PROSITE" id="PS51257">
    <property type="entry name" value="PROKAR_LIPOPROTEIN"/>
    <property type="match status" value="1"/>
</dbReference>
<feature type="signal peptide" evidence="1">
    <location>
        <begin position="1"/>
        <end position="20"/>
    </location>
</feature>
<keyword evidence="1" id="KW-0732">Signal</keyword>
<feature type="chain" id="PRO_5013391476" description="Lipoprotein" evidence="1">
    <location>
        <begin position="21"/>
        <end position="123"/>
    </location>
</feature>
<reference evidence="3" key="1">
    <citation type="journal article" date="2017" name="Proc. Natl. Acad. Sci. U.S.A.">
        <title>Simulation of Deepwater Horizon oil plume reveals substrate specialization within a complex community of hydrocarbon-degraders.</title>
        <authorList>
            <person name="Hu P."/>
            <person name="Dubinsky E.A."/>
            <person name="Probst A.J."/>
            <person name="Wang J."/>
            <person name="Sieber C.M.K."/>
            <person name="Tom L.M."/>
            <person name="Gardinali P."/>
            <person name="Banfield J.F."/>
            <person name="Atlas R.M."/>
            <person name="Andersen G.L."/>
        </authorList>
    </citation>
    <scope>NUCLEOTIDE SEQUENCE [LARGE SCALE GENOMIC DNA]</scope>
</reference>
<accession>A0A1Y5F2V5</accession>
<proteinExistence type="predicted"/>
<dbReference type="Proteomes" id="UP000196531">
    <property type="component" value="Unassembled WGS sequence"/>
</dbReference>
<dbReference type="AlphaFoldDB" id="A0A1Y5F2V5"/>
<evidence type="ECO:0008006" key="4">
    <source>
        <dbReference type="Google" id="ProtNLM"/>
    </source>
</evidence>
<evidence type="ECO:0000313" key="3">
    <source>
        <dbReference type="Proteomes" id="UP000196531"/>
    </source>
</evidence>